<dbReference type="PIRSF" id="PIRSF000138">
    <property type="entry name" value="Al-hdrx_acd_dh"/>
    <property type="match status" value="1"/>
</dbReference>
<evidence type="ECO:0000256" key="1">
    <source>
        <dbReference type="ARBA" id="ARBA00001917"/>
    </source>
</evidence>
<reference evidence="12" key="1">
    <citation type="submission" date="2024-02" db="UniProtKB">
        <authorList>
            <consortium name="WormBaseParasite"/>
        </authorList>
    </citation>
    <scope>IDENTIFICATION</scope>
</reference>
<dbReference type="GO" id="GO:0010181">
    <property type="term" value="F:FMN binding"/>
    <property type="evidence" value="ECO:0007669"/>
    <property type="project" value="InterPro"/>
</dbReference>
<dbReference type="GO" id="GO:0001561">
    <property type="term" value="P:fatty acid alpha-oxidation"/>
    <property type="evidence" value="ECO:0007669"/>
    <property type="project" value="TreeGrafter"/>
</dbReference>
<evidence type="ECO:0000313" key="11">
    <source>
        <dbReference type="Proteomes" id="UP000887575"/>
    </source>
</evidence>
<keyword evidence="4" id="KW-0560">Oxidoreductase</keyword>
<dbReference type="InterPro" id="IPR012133">
    <property type="entry name" value="Alpha-hydoxy_acid_DH_FMN"/>
</dbReference>
<keyword evidence="2 9" id="KW-0285">Flavoprotein</keyword>
<comment type="catalytic activity">
    <reaction evidence="6">
        <text>a (2S)-2-hydroxycarboxylate + O2 = a 2-oxocarboxylate + H2O2</text>
        <dbReference type="Rhea" id="RHEA:16789"/>
        <dbReference type="ChEBI" id="CHEBI:15379"/>
        <dbReference type="ChEBI" id="CHEBI:16240"/>
        <dbReference type="ChEBI" id="CHEBI:35179"/>
        <dbReference type="ChEBI" id="CHEBI:58123"/>
        <dbReference type="EC" id="1.1.3.15"/>
    </reaction>
    <physiologicalReaction direction="left-to-right" evidence="6">
        <dbReference type="Rhea" id="RHEA:16790"/>
    </physiologicalReaction>
</comment>
<feature type="domain" description="FMN hydroxy acid dehydrogenase" evidence="10">
    <location>
        <begin position="1"/>
        <end position="364"/>
    </location>
</feature>
<evidence type="ECO:0000256" key="6">
    <source>
        <dbReference type="ARBA" id="ARBA00029325"/>
    </source>
</evidence>
<name>A0AAF3EW08_9BILA</name>
<dbReference type="InterPro" id="IPR037396">
    <property type="entry name" value="FMN_HAD"/>
</dbReference>
<keyword evidence="11" id="KW-1185">Reference proteome</keyword>
<dbReference type="GO" id="GO:0005782">
    <property type="term" value="C:peroxisomal matrix"/>
    <property type="evidence" value="ECO:0007669"/>
    <property type="project" value="TreeGrafter"/>
</dbReference>
<dbReference type="Pfam" id="PF01070">
    <property type="entry name" value="FMN_dh"/>
    <property type="match status" value="1"/>
</dbReference>
<evidence type="ECO:0000256" key="3">
    <source>
        <dbReference type="ARBA" id="ARBA00022643"/>
    </source>
</evidence>
<organism evidence="11 12">
    <name type="scientific">Mesorhabditis belari</name>
    <dbReference type="NCBI Taxonomy" id="2138241"/>
    <lineage>
        <taxon>Eukaryota</taxon>
        <taxon>Metazoa</taxon>
        <taxon>Ecdysozoa</taxon>
        <taxon>Nematoda</taxon>
        <taxon>Chromadorea</taxon>
        <taxon>Rhabditida</taxon>
        <taxon>Rhabditina</taxon>
        <taxon>Rhabditomorpha</taxon>
        <taxon>Rhabditoidea</taxon>
        <taxon>Rhabditidae</taxon>
        <taxon>Mesorhabditinae</taxon>
        <taxon>Mesorhabditis</taxon>
    </lineage>
</organism>
<feature type="binding site" evidence="9">
    <location>
        <begin position="290"/>
        <end position="294"/>
    </location>
    <ligand>
        <name>FMN</name>
        <dbReference type="ChEBI" id="CHEBI:58210"/>
    </ligand>
</feature>
<dbReference type="PROSITE" id="PS00557">
    <property type="entry name" value="FMN_HYDROXY_ACID_DH_1"/>
    <property type="match status" value="1"/>
</dbReference>
<evidence type="ECO:0000256" key="8">
    <source>
        <dbReference type="PIRSR" id="PIRSR000138-1"/>
    </source>
</evidence>
<dbReference type="PROSITE" id="PS51349">
    <property type="entry name" value="FMN_HYDROXY_ACID_DH_2"/>
    <property type="match status" value="1"/>
</dbReference>
<dbReference type="CDD" id="cd02809">
    <property type="entry name" value="alpha_hydroxyacid_oxid_FMN"/>
    <property type="match status" value="1"/>
</dbReference>
<dbReference type="PANTHER" id="PTHR10578">
    <property type="entry name" value="S -2-HYDROXY-ACID OXIDASE-RELATED"/>
    <property type="match status" value="1"/>
</dbReference>
<feature type="binding site" evidence="9">
    <location>
        <position position="107"/>
    </location>
    <ligand>
        <name>FMN</name>
        <dbReference type="ChEBI" id="CHEBI:58210"/>
    </ligand>
</feature>
<dbReference type="FunFam" id="3.20.20.70:FF:000029">
    <property type="entry name" value="L-lactate dehydrogenase"/>
    <property type="match status" value="1"/>
</dbReference>
<proteinExistence type="inferred from homology"/>
<dbReference type="PANTHER" id="PTHR10578:SF149">
    <property type="entry name" value="2-HYDROXYACID OXIDASE 2"/>
    <property type="match status" value="1"/>
</dbReference>
<evidence type="ECO:0000259" key="10">
    <source>
        <dbReference type="PROSITE" id="PS51349"/>
    </source>
</evidence>
<accession>A0AAF3EW08</accession>
<feature type="binding site" evidence="9">
    <location>
        <position position="25"/>
    </location>
    <ligand>
        <name>glyoxylate</name>
        <dbReference type="ChEBI" id="CHEBI:36655"/>
    </ligand>
</feature>
<dbReference type="SUPFAM" id="SSF51395">
    <property type="entry name" value="FMN-linked oxidoreductases"/>
    <property type="match status" value="1"/>
</dbReference>
<feature type="binding site" evidence="9">
    <location>
        <position position="129"/>
    </location>
    <ligand>
        <name>FMN</name>
        <dbReference type="ChEBI" id="CHEBI:58210"/>
    </ligand>
</feature>
<evidence type="ECO:0000256" key="7">
    <source>
        <dbReference type="ARBA" id="ARBA00029327"/>
    </source>
</evidence>
<evidence type="ECO:0000256" key="5">
    <source>
        <dbReference type="ARBA" id="ARBA00024042"/>
    </source>
</evidence>
<evidence type="ECO:0000256" key="2">
    <source>
        <dbReference type="ARBA" id="ARBA00022630"/>
    </source>
</evidence>
<evidence type="ECO:0000256" key="4">
    <source>
        <dbReference type="ARBA" id="ARBA00023002"/>
    </source>
</evidence>
<feature type="binding site" evidence="9">
    <location>
        <position position="236"/>
    </location>
    <ligand>
        <name>FMN</name>
        <dbReference type="ChEBI" id="CHEBI:58210"/>
    </ligand>
</feature>
<dbReference type="AlphaFoldDB" id="A0AAF3EW08"/>
<feature type="binding site" evidence="9">
    <location>
        <position position="260"/>
    </location>
    <ligand>
        <name>glyoxylate</name>
        <dbReference type="ChEBI" id="CHEBI:36655"/>
    </ligand>
</feature>
<feature type="active site" description="Proton acceptor" evidence="8">
    <location>
        <position position="260"/>
    </location>
</feature>
<dbReference type="WBParaSite" id="MBELARI_LOCUS18386">
    <property type="protein sequence ID" value="MBELARI_LOCUS18386"/>
    <property type="gene ID" value="MBELARI_LOCUS18386"/>
</dbReference>
<evidence type="ECO:0000313" key="12">
    <source>
        <dbReference type="WBParaSite" id="MBELARI_LOCUS18386"/>
    </source>
</evidence>
<dbReference type="InterPro" id="IPR013785">
    <property type="entry name" value="Aldolase_TIM"/>
</dbReference>
<dbReference type="InterPro" id="IPR008259">
    <property type="entry name" value="FMN_hydac_DH_AS"/>
</dbReference>
<feature type="binding site" evidence="9">
    <location>
        <position position="166"/>
    </location>
    <ligand>
        <name>glyoxylate</name>
        <dbReference type="ChEBI" id="CHEBI:36655"/>
    </ligand>
</feature>
<sequence>MQNLLTIDDFHQKAISLLPKLSRDYYESGSDEEKALRRNRRAFSRLLIRPKCLVDVSKSDTNCEFLGKKFKSPIAVAPTAFHKLCHPRGELASVEGISRFGGLMICSSWGTTPLEEIAENRGDATLWFQLYVYKDRPTTEALIRRAENAGFEALVLTVDTPVLGRRLADKRNAFTLPPPLKFANMVATNDSKVHMPKVPIGDSGLMAYVSSQIDQSLNWDSLKWLVGFSRLPVIVKGIMRSDDALKALQCGAKGIIVSNHGGRQMDCAPATIEALPEIAKVAGQIPVFLDGGIRNGRDVFKALALGASGIFIGRAILYGLTVGGADGVERVLDILQEEFEHCMKLAGCQSIADIRNTPQIVVSSSHYSKL</sequence>
<feature type="binding site" evidence="9">
    <location>
        <position position="157"/>
    </location>
    <ligand>
        <name>FMN</name>
        <dbReference type="ChEBI" id="CHEBI:58210"/>
    </ligand>
</feature>
<comment type="cofactor">
    <cofactor evidence="1">
        <name>FMN</name>
        <dbReference type="ChEBI" id="CHEBI:58210"/>
    </cofactor>
</comment>
<protein>
    <submittedName>
        <fullName evidence="12">FMN hydroxy acid dehydrogenase domain-containing protein</fullName>
    </submittedName>
</protein>
<feature type="binding site" evidence="9">
    <location>
        <position position="131"/>
    </location>
    <ligand>
        <name>glyoxylate</name>
        <dbReference type="ChEBI" id="CHEBI:36655"/>
    </ligand>
</feature>
<comment type="similarity">
    <text evidence="5">Belongs to the FMN-dependent alpha-hydroxy acid dehydrogenase family.</text>
</comment>
<keyword evidence="3 9" id="KW-0288">FMN</keyword>
<feature type="binding site" evidence="9">
    <location>
        <position position="263"/>
    </location>
    <ligand>
        <name>glyoxylate</name>
        <dbReference type="ChEBI" id="CHEBI:36655"/>
    </ligand>
</feature>
<feature type="binding site" evidence="9">
    <location>
        <begin position="313"/>
        <end position="314"/>
    </location>
    <ligand>
        <name>FMN</name>
        <dbReference type="ChEBI" id="CHEBI:58210"/>
    </ligand>
</feature>
<dbReference type="InterPro" id="IPR000262">
    <property type="entry name" value="FMN-dep_DH"/>
</dbReference>
<dbReference type="Proteomes" id="UP000887575">
    <property type="component" value="Unassembled WGS sequence"/>
</dbReference>
<comment type="catalytic activity">
    <reaction evidence="7">
        <text>2-hydroxyoctanoate + O2 = 2-oxooctanoate + H2O2</text>
        <dbReference type="Rhea" id="RHEA:67940"/>
        <dbReference type="ChEBI" id="CHEBI:15379"/>
        <dbReference type="ChEBI" id="CHEBI:16240"/>
        <dbReference type="ChEBI" id="CHEBI:133514"/>
        <dbReference type="ChEBI" id="CHEBI:176689"/>
    </reaction>
    <physiologicalReaction direction="left-to-right" evidence="7">
        <dbReference type="Rhea" id="RHEA:67941"/>
    </physiologicalReaction>
</comment>
<evidence type="ECO:0000256" key="9">
    <source>
        <dbReference type="PIRSR" id="PIRSR000138-2"/>
    </source>
</evidence>
<feature type="binding site" evidence="9">
    <location>
        <begin position="78"/>
        <end position="80"/>
    </location>
    <ligand>
        <name>FMN</name>
        <dbReference type="ChEBI" id="CHEBI:58210"/>
    </ligand>
</feature>
<feature type="binding site" evidence="9">
    <location>
        <position position="258"/>
    </location>
    <ligand>
        <name>FMN</name>
        <dbReference type="ChEBI" id="CHEBI:58210"/>
    </ligand>
</feature>
<dbReference type="Gene3D" id="3.20.20.70">
    <property type="entry name" value="Aldolase class I"/>
    <property type="match status" value="1"/>
</dbReference>
<dbReference type="GO" id="GO:0003973">
    <property type="term" value="F:(S)-2-hydroxy-acid oxidase activity"/>
    <property type="evidence" value="ECO:0007669"/>
    <property type="project" value="UniProtKB-EC"/>
</dbReference>